<keyword evidence="6" id="KW-0812">Transmembrane</keyword>
<dbReference type="Proteomes" id="UP000440694">
    <property type="component" value="Unassembled WGS sequence"/>
</dbReference>
<evidence type="ECO:0000256" key="3">
    <source>
        <dbReference type="ARBA" id="ARBA00021840"/>
    </source>
</evidence>
<name>A0A6I3KJW8_9HYPH</name>
<reference evidence="7 8" key="1">
    <citation type="submission" date="2019-11" db="EMBL/GenBank/DDBJ databases">
        <title>Identification of a novel strain.</title>
        <authorList>
            <person name="Xu Q."/>
            <person name="Wang G."/>
        </authorList>
    </citation>
    <scope>NUCLEOTIDE SEQUENCE [LARGE SCALE GENOMIC DNA]</scope>
    <source>
        <strain evidence="8">xq</strain>
    </source>
</reference>
<dbReference type="PANTHER" id="PTHR30563">
    <property type="entry name" value="DNA RECOMBINATION PROTEIN RMUC"/>
    <property type="match status" value="1"/>
</dbReference>
<comment type="function">
    <text evidence="1">Involved in DNA recombination.</text>
</comment>
<keyword evidence="8" id="KW-1185">Reference proteome</keyword>
<keyword evidence="6" id="KW-1133">Transmembrane helix</keyword>
<evidence type="ECO:0000256" key="6">
    <source>
        <dbReference type="SAM" id="Phobius"/>
    </source>
</evidence>
<keyword evidence="6" id="KW-0472">Membrane</keyword>
<keyword evidence="4" id="KW-0175">Coiled coil</keyword>
<organism evidence="7 8">
    <name type="scientific">Hyphomicrobium album</name>
    <dbReference type="NCBI Taxonomy" id="2665159"/>
    <lineage>
        <taxon>Bacteria</taxon>
        <taxon>Pseudomonadati</taxon>
        <taxon>Pseudomonadota</taxon>
        <taxon>Alphaproteobacteria</taxon>
        <taxon>Hyphomicrobiales</taxon>
        <taxon>Hyphomicrobiaceae</taxon>
        <taxon>Hyphomicrobium</taxon>
    </lineage>
</organism>
<proteinExistence type="inferred from homology"/>
<protein>
    <recommendedName>
        <fullName evidence="3">DNA recombination protein RmuC homolog</fullName>
    </recommendedName>
</protein>
<keyword evidence="5" id="KW-0233">DNA recombination</keyword>
<dbReference type="GO" id="GO:0006310">
    <property type="term" value="P:DNA recombination"/>
    <property type="evidence" value="ECO:0007669"/>
    <property type="project" value="UniProtKB-KW"/>
</dbReference>
<dbReference type="EMBL" id="WMBQ01000002">
    <property type="protein sequence ID" value="MTD95394.1"/>
    <property type="molecule type" value="Genomic_DNA"/>
</dbReference>
<evidence type="ECO:0000256" key="5">
    <source>
        <dbReference type="ARBA" id="ARBA00023172"/>
    </source>
</evidence>
<evidence type="ECO:0000256" key="2">
    <source>
        <dbReference type="ARBA" id="ARBA00009840"/>
    </source>
</evidence>
<dbReference type="InterPro" id="IPR003798">
    <property type="entry name" value="DNA_recombination_RmuC"/>
</dbReference>
<comment type="caution">
    <text evidence="7">The sequence shown here is derived from an EMBL/GenBank/DDBJ whole genome shotgun (WGS) entry which is preliminary data.</text>
</comment>
<dbReference type="RefSeq" id="WP_154739945.1">
    <property type="nucleotide sequence ID" value="NZ_WMBQ01000002.1"/>
</dbReference>
<dbReference type="Pfam" id="PF02646">
    <property type="entry name" value="RmuC"/>
    <property type="match status" value="1"/>
</dbReference>
<feature type="transmembrane region" description="Helical" evidence="6">
    <location>
        <begin position="23"/>
        <end position="43"/>
    </location>
</feature>
<evidence type="ECO:0000313" key="7">
    <source>
        <dbReference type="EMBL" id="MTD95394.1"/>
    </source>
</evidence>
<comment type="similarity">
    <text evidence="2">Belongs to the RmuC family.</text>
</comment>
<evidence type="ECO:0000256" key="1">
    <source>
        <dbReference type="ARBA" id="ARBA00003416"/>
    </source>
</evidence>
<evidence type="ECO:0000313" key="8">
    <source>
        <dbReference type="Proteomes" id="UP000440694"/>
    </source>
</evidence>
<dbReference type="AlphaFoldDB" id="A0A6I3KJW8"/>
<sequence>MLDWLQSLKPAALAGLPADLPPVLIYAGAAGAVFVVALLLIVVSRSRARAAQMEFAELKGRLSAMAELAAQQSSDQARALNDRIDTLARHLSQTLDTTAARLGDNLSEAGRRTSESLSTLNERLALIDEANRSLSDLSNEVGSLHGVLANKQARGAFGQVRMETIVRDALPAGAYEFQATLSNGKRPDCVIRLPGAHAALVIDSKFPLEGFEALRVAQSADETKLACAAVREAVGRHVAAIADKYLIPGETQETALMFVPSESICADLFEKFPDLVQAAHRARVMIVAPNTLMLAVQTVLALLKDARMRDHADVIRREVEHLLTDVAQLVERVGDLERHFALSGKSLEKVSVSTAKILGRRQRLNAFDVDAMGEVEGNVTALPSAAAPKEAKRGRTG</sequence>
<gene>
    <name evidence="7" type="primary">rmuC</name>
    <name evidence="7" type="ORF">GIW81_13730</name>
</gene>
<dbReference type="PANTHER" id="PTHR30563:SF0">
    <property type="entry name" value="DNA RECOMBINATION PROTEIN RMUC"/>
    <property type="match status" value="1"/>
</dbReference>
<evidence type="ECO:0000256" key="4">
    <source>
        <dbReference type="ARBA" id="ARBA00023054"/>
    </source>
</evidence>
<accession>A0A6I3KJW8</accession>